<name>A0AAD4QT25_9AGAM</name>
<dbReference type="GO" id="GO:0001680">
    <property type="term" value="P:tRNA 3'-terminal CCA addition"/>
    <property type="evidence" value="ECO:0007669"/>
    <property type="project" value="TreeGrafter"/>
</dbReference>
<dbReference type="PANTHER" id="PTHR13734:SF5">
    <property type="entry name" value="CCA TRNA NUCLEOTIDYLTRANSFERASE, MITOCHONDRIAL"/>
    <property type="match status" value="1"/>
</dbReference>
<dbReference type="FunFam" id="3.30.460.10:FF:000019">
    <property type="entry name" value="tRNA nucleotidyltransferase cca2"/>
    <property type="match status" value="1"/>
</dbReference>
<evidence type="ECO:0000313" key="9">
    <source>
        <dbReference type="EMBL" id="KAI0307470.1"/>
    </source>
</evidence>
<evidence type="ECO:0008006" key="11">
    <source>
        <dbReference type="Google" id="ProtNLM"/>
    </source>
</evidence>
<keyword evidence="2 5" id="KW-0808">Transferase</keyword>
<evidence type="ECO:0000259" key="8">
    <source>
        <dbReference type="Pfam" id="PF12627"/>
    </source>
</evidence>
<dbReference type="InterPro" id="IPR002646">
    <property type="entry name" value="PolA_pol_head_dom"/>
</dbReference>
<keyword evidence="3" id="KW-0547">Nucleotide-binding</keyword>
<dbReference type="CDD" id="cd05398">
    <property type="entry name" value="NT_ClassII-CCAase"/>
    <property type="match status" value="1"/>
</dbReference>
<reference evidence="9" key="1">
    <citation type="journal article" date="2022" name="New Phytol.">
        <title>Evolutionary transition to the ectomycorrhizal habit in the genomes of a hyperdiverse lineage of mushroom-forming fungi.</title>
        <authorList>
            <person name="Looney B."/>
            <person name="Miyauchi S."/>
            <person name="Morin E."/>
            <person name="Drula E."/>
            <person name="Courty P.E."/>
            <person name="Kohler A."/>
            <person name="Kuo A."/>
            <person name="LaButti K."/>
            <person name="Pangilinan J."/>
            <person name="Lipzen A."/>
            <person name="Riley R."/>
            <person name="Andreopoulos W."/>
            <person name="He G."/>
            <person name="Johnson J."/>
            <person name="Nolan M."/>
            <person name="Tritt A."/>
            <person name="Barry K.W."/>
            <person name="Grigoriev I.V."/>
            <person name="Nagy L.G."/>
            <person name="Hibbett D."/>
            <person name="Henrissat B."/>
            <person name="Matheny P.B."/>
            <person name="Labbe J."/>
            <person name="Martin F.M."/>
        </authorList>
    </citation>
    <scope>NUCLEOTIDE SEQUENCE</scope>
    <source>
        <strain evidence="9">BPL690</strain>
    </source>
</reference>
<proteinExistence type="inferred from homology"/>
<evidence type="ECO:0000256" key="6">
    <source>
        <dbReference type="SAM" id="MobiDB-lite"/>
    </source>
</evidence>
<sequence length="571" mass="63298">MSHSVAFVHANINLSRISIPERLNIHLTEVESQLCALLDDCTRRLAEKGVHTSCRIAGGWVRDKLLGSDSHDIDIALENMTGHAFAIEFTEFVRKLKHLPVKSVAVVKGNPGQSKHLETAKTSVLGLDLDFVNLRDEAYAEDSRIPTNVIYGTPLQDALRRDTTINSLFYNVHTRSIEDHCSKGLDDLKNGIIRTPLPPKQTFLDDPLRVIRCVRFASRFGFELVPELEQSARDSEIQTALLQKITRERVGEEIDKMMGGRNPLLSLRLLDALSLFPLVFHIPPAVAATLSSRPSSKTLAIAAASILHTFLQPDAALFRHPPLHPLILSGITSSTSIISRLYMACALTPYKGITYIDEKKKERPALEAVIREGLKVGTKNHYLDGIPALFLASELLKSPDIEDDRFKSPSERVAIGLLLRSTSVHNGLIGAHWTTSLFFSLIQELVNCYDASEDNFHVDVAAQVIDKYNRFASRIEELGVQKDVDAKPVLDGREVVQILGAPKPGQWTGKVLAEVVKWQLGHPGEPREECAKWLKAELAVGRVSIEDVGPSTQAKRQKNSAEEIAAKKSRK</sequence>
<dbReference type="SUPFAM" id="SSF81891">
    <property type="entry name" value="Poly A polymerase C-terminal region-like"/>
    <property type="match status" value="1"/>
</dbReference>
<accession>A0AAD4QT25</accession>
<dbReference type="GO" id="GO:0005739">
    <property type="term" value="C:mitochondrion"/>
    <property type="evidence" value="ECO:0007669"/>
    <property type="project" value="UniProtKB-ARBA"/>
</dbReference>
<feature type="region of interest" description="Disordered" evidence="6">
    <location>
        <begin position="549"/>
        <end position="571"/>
    </location>
</feature>
<dbReference type="Gene3D" id="3.30.460.10">
    <property type="entry name" value="Beta Polymerase, domain 2"/>
    <property type="match status" value="1"/>
</dbReference>
<evidence type="ECO:0000256" key="3">
    <source>
        <dbReference type="ARBA" id="ARBA00022741"/>
    </source>
</evidence>
<dbReference type="GO" id="GO:0003723">
    <property type="term" value="F:RNA binding"/>
    <property type="evidence" value="ECO:0007669"/>
    <property type="project" value="UniProtKB-KW"/>
</dbReference>
<dbReference type="GO" id="GO:0052929">
    <property type="term" value="F:ATP:3'-cytidine-cytidine-tRNA adenylyltransferase activity"/>
    <property type="evidence" value="ECO:0007669"/>
    <property type="project" value="TreeGrafter"/>
</dbReference>
<keyword evidence="10" id="KW-1185">Reference proteome</keyword>
<comment type="similarity">
    <text evidence="1 5">Belongs to the tRNA nucleotidyltransferase/poly(A) polymerase family.</text>
</comment>
<dbReference type="Pfam" id="PF01743">
    <property type="entry name" value="PolyA_pol"/>
    <property type="match status" value="1"/>
</dbReference>
<dbReference type="InterPro" id="IPR032828">
    <property type="entry name" value="PolyA_RNA-bd"/>
</dbReference>
<dbReference type="GO" id="GO:0052927">
    <property type="term" value="F:CC tRNA cytidylyltransferase activity"/>
    <property type="evidence" value="ECO:0007669"/>
    <property type="project" value="TreeGrafter"/>
</dbReference>
<feature type="domain" description="tRNA nucleotidyltransferase/poly(A) polymerase RNA and SrmB- binding" evidence="8">
    <location>
        <begin position="222"/>
        <end position="280"/>
    </location>
</feature>
<dbReference type="Pfam" id="PF12627">
    <property type="entry name" value="PolyA_pol_RNAbd"/>
    <property type="match status" value="1"/>
</dbReference>
<organism evidence="9 10">
    <name type="scientific">Multifurca ochricompacta</name>
    <dbReference type="NCBI Taxonomy" id="376703"/>
    <lineage>
        <taxon>Eukaryota</taxon>
        <taxon>Fungi</taxon>
        <taxon>Dikarya</taxon>
        <taxon>Basidiomycota</taxon>
        <taxon>Agaricomycotina</taxon>
        <taxon>Agaricomycetes</taxon>
        <taxon>Russulales</taxon>
        <taxon>Russulaceae</taxon>
        <taxon>Multifurca</taxon>
    </lineage>
</organism>
<feature type="compositionally biased region" description="Basic and acidic residues" evidence="6">
    <location>
        <begin position="559"/>
        <end position="571"/>
    </location>
</feature>
<feature type="domain" description="Poly A polymerase head" evidence="7">
    <location>
        <begin position="54"/>
        <end position="194"/>
    </location>
</feature>
<gene>
    <name evidence="9" type="ORF">B0F90DRAFT_1620979</name>
</gene>
<evidence type="ECO:0000259" key="7">
    <source>
        <dbReference type="Pfam" id="PF01743"/>
    </source>
</evidence>
<evidence type="ECO:0000256" key="1">
    <source>
        <dbReference type="ARBA" id="ARBA00007265"/>
    </source>
</evidence>
<dbReference type="Gene3D" id="1.10.3090.10">
    <property type="entry name" value="cca-adding enzyme, domain 2"/>
    <property type="match status" value="1"/>
</dbReference>
<evidence type="ECO:0000313" key="10">
    <source>
        <dbReference type="Proteomes" id="UP001203297"/>
    </source>
</evidence>
<dbReference type="AlphaFoldDB" id="A0AAD4QT25"/>
<comment type="caution">
    <text evidence="9">The sequence shown here is derived from an EMBL/GenBank/DDBJ whole genome shotgun (WGS) entry which is preliminary data.</text>
</comment>
<dbReference type="EMBL" id="WTXG01000001">
    <property type="protein sequence ID" value="KAI0307470.1"/>
    <property type="molecule type" value="Genomic_DNA"/>
</dbReference>
<dbReference type="SUPFAM" id="SSF81301">
    <property type="entry name" value="Nucleotidyltransferase"/>
    <property type="match status" value="1"/>
</dbReference>
<evidence type="ECO:0000256" key="2">
    <source>
        <dbReference type="ARBA" id="ARBA00022679"/>
    </source>
</evidence>
<evidence type="ECO:0000256" key="5">
    <source>
        <dbReference type="RuleBase" id="RU003953"/>
    </source>
</evidence>
<evidence type="ECO:0000256" key="4">
    <source>
        <dbReference type="ARBA" id="ARBA00022884"/>
    </source>
</evidence>
<dbReference type="InterPro" id="IPR043519">
    <property type="entry name" value="NT_sf"/>
</dbReference>
<dbReference type="PANTHER" id="PTHR13734">
    <property type="entry name" value="TRNA-NUCLEOTIDYLTRANSFERASE"/>
    <property type="match status" value="1"/>
</dbReference>
<dbReference type="GO" id="GO:0000166">
    <property type="term" value="F:nucleotide binding"/>
    <property type="evidence" value="ECO:0007669"/>
    <property type="project" value="UniProtKB-KW"/>
</dbReference>
<dbReference type="Proteomes" id="UP001203297">
    <property type="component" value="Unassembled WGS sequence"/>
</dbReference>
<keyword evidence="4 5" id="KW-0694">RNA-binding</keyword>
<protein>
    <recommendedName>
        <fullName evidence="11">tRNA nucleotidyltransferase</fullName>
    </recommendedName>
</protein>